<dbReference type="InterPro" id="IPR029000">
    <property type="entry name" value="Cyclophilin-like_dom_sf"/>
</dbReference>
<keyword evidence="1" id="KW-0547">Nucleotide-binding</keyword>
<protein>
    <recommendedName>
        <fullName evidence="4">Carboxyltransferase domain-containing protein</fullName>
    </recommendedName>
</protein>
<dbReference type="GO" id="GO:0016787">
    <property type="term" value="F:hydrolase activity"/>
    <property type="evidence" value="ECO:0007669"/>
    <property type="project" value="UniProtKB-KW"/>
</dbReference>
<gene>
    <name evidence="5" type="ORF">HY36_10955</name>
</gene>
<dbReference type="SMART" id="SM00797">
    <property type="entry name" value="AHS2"/>
    <property type="match status" value="1"/>
</dbReference>
<evidence type="ECO:0000313" key="5">
    <source>
        <dbReference type="EMBL" id="KCZ58018.1"/>
    </source>
</evidence>
<dbReference type="InterPro" id="IPR003778">
    <property type="entry name" value="CT_A_B"/>
</dbReference>
<dbReference type="GO" id="GO:0005524">
    <property type="term" value="F:ATP binding"/>
    <property type="evidence" value="ECO:0007669"/>
    <property type="project" value="UniProtKB-KW"/>
</dbReference>
<dbReference type="SUPFAM" id="SSF50891">
    <property type="entry name" value="Cyclophilin-like"/>
    <property type="match status" value="1"/>
</dbReference>
<comment type="caution">
    <text evidence="5">The sequence shown here is derived from an EMBL/GenBank/DDBJ whole genome shotgun (WGS) entry which is preliminary data.</text>
</comment>
<dbReference type="Gene3D" id="2.40.100.10">
    <property type="entry name" value="Cyclophilin-like"/>
    <property type="match status" value="1"/>
</dbReference>
<feature type="domain" description="Carboxyltransferase" evidence="4">
    <location>
        <begin position="1"/>
        <end position="262"/>
    </location>
</feature>
<evidence type="ECO:0000259" key="4">
    <source>
        <dbReference type="SMART" id="SM00797"/>
    </source>
</evidence>
<dbReference type="PANTHER" id="PTHR43309">
    <property type="entry name" value="5-OXOPROLINASE SUBUNIT C"/>
    <property type="match status" value="1"/>
</dbReference>
<accession>A0A059DXD5</accession>
<dbReference type="PATRIC" id="fig|1280948.3.peg.3310"/>
<sequence>MSLANRLVGNRPDGTCIEVTYGPFAAVFERNASIAITGAVAPVSVNGSLRRFHTTLPINAGDVVEIGRPSAGLRFYVAVAGEFRAEEFLGSTSTYMPAKLGGLSGRALQKGDVLEVKIDVPAPPIFETPTNLILTLGNSYALRSTEGPDYSEDLNSLWTTQYTVTRRASRIGIELDGYFPKPDTQENLPSAAIFPGALQLPPKGRGFLLLPDCQTTGGYPHVLQVNKSDRHLLGQVRPDDSIIFLRRSAEQARADLAQKNALLKDWVGEVNW</sequence>
<evidence type="ECO:0000313" key="6">
    <source>
        <dbReference type="Proteomes" id="UP000024547"/>
    </source>
</evidence>
<dbReference type="InterPro" id="IPR052708">
    <property type="entry name" value="PxpC"/>
</dbReference>
<dbReference type="eggNOG" id="COG1984">
    <property type="taxonomic scope" value="Bacteria"/>
</dbReference>
<evidence type="ECO:0000256" key="1">
    <source>
        <dbReference type="ARBA" id="ARBA00022741"/>
    </source>
</evidence>
<organism evidence="5 6">
    <name type="scientific">Hyphomonas atlantica</name>
    <dbReference type="NCBI Taxonomy" id="1280948"/>
    <lineage>
        <taxon>Bacteria</taxon>
        <taxon>Pseudomonadati</taxon>
        <taxon>Pseudomonadota</taxon>
        <taxon>Alphaproteobacteria</taxon>
        <taxon>Hyphomonadales</taxon>
        <taxon>Hyphomonadaceae</taxon>
        <taxon>Hyphomonas</taxon>
    </lineage>
</organism>
<dbReference type="PANTHER" id="PTHR43309:SF3">
    <property type="entry name" value="5-OXOPROLINASE SUBUNIT C"/>
    <property type="match status" value="1"/>
</dbReference>
<name>A0A059DXD5_9PROT</name>
<dbReference type="Proteomes" id="UP000024547">
    <property type="component" value="Unassembled WGS sequence"/>
</dbReference>
<evidence type="ECO:0000256" key="3">
    <source>
        <dbReference type="ARBA" id="ARBA00022840"/>
    </source>
</evidence>
<dbReference type="Pfam" id="PF02626">
    <property type="entry name" value="CT_A_B"/>
    <property type="match status" value="1"/>
</dbReference>
<keyword evidence="6" id="KW-1185">Reference proteome</keyword>
<reference evidence="5 6" key="1">
    <citation type="journal article" date="2014" name="Antonie Van Leeuwenhoek">
        <title>Hyphomonas beringensis sp. nov. and Hyphomonas chukchiensis sp. nov., isolated from surface seawater of the Bering Sea and Chukchi Sea.</title>
        <authorList>
            <person name="Li C."/>
            <person name="Lai Q."/>
            <person name="Li G."/>
            <person name="Dong C."/>
            <person name="Wang J."/>
            <person name="Liao Y."/>
            <person name="Shao Z."/>
        </authorList>
    </citation>
    <scope>NUCLEOTIDE SEQUENCE [LARGE SCALE GENOMIC DNA]</scope>
    <source>
        <strain evidence="5 6">22II1-22F38</strain>
    </source>
</reference>
<keyword evidence="3" id="KW-0067">ATP-binding</keyword>
<dbReference type="AlphaFoldDB" id="A0A059DXD5"/>
<dbReference type="STRING" id="1280948.HY36_10955"/>
<dbReference type="EMBL" id="AWFH01000062">
    <property type="protein sequence ID" value="KCZ58018.1"/>
    <property type="molecule type" value="Genomic_DNA"/>
</dbReference>
<proteinExistence type="predicted"/>
<keyword evidence="2" id="KW-0378">Hydrolase</keyword>
<evidence type="ECO:0000256" key="2">
    <source>
        <dbReference type="ARBA" id="ARBA00022801"/>
    </source>
</evidence>